<accession>A0A2A6BT18</accession>
<proteinExistence type="predicted"/>
<evidence type="ECO:0000259" key="1">
    <source>
        <dbReference type="Pfam" id="PF24602"/>
    </source>
</evidence>
<keyword evidence="3" id="KW-1185">Reference proteome</keyword>
<feature type="domain" description="DUF7622" evidence="1">
    <location>
        <begin position="189"/>
        <end position="229"/>
    </location>
</feature>
<dbReference type="Pfam" id="PF24602">
    <property type="entry name" value="DUF7622"/>
    <property type="match status" value="2"/>
</dbReference>
<dbReference type="EnsemblMetazoa" id="PPA37172.1">
    <property type="protein sequence ID" value="PPA37172.1"/>
    <property type="gene ID" value="WBGene00275541"/>
</dbReference>
<sequence length="236" mass="26689">MITPLVIFWMSVIPVVIAIKCHQEIPSGIPGTPLYIEADVCAITYSFSKISVKYNLTCQGHFCYMEGHFGGGCLTIVDDSLATFMPAANFYQYLLLKFYLCAEDYCNVVKNNKFRAFKNTMFINKISKAINSTVVPTSSFVAVCENDTCMNRAAEKRLADFSSTKKQISCFSFENAYKRIFEEEDVENKNASDQEKYHCQGDLCYITKSKTVRGCLTIVDDSLSERKVEVRKISTD</sequence>
<feature type="domain" description="DUF7622" evidence="1">
    <location>
        <begin position="44"/>
        <end position="108"/>
    </location>
</feature>
<evidence type="ECO:0000313" key="2">
    <source>
        <dbReference type="EnsemblMetazoa" id="PPA37172.1"/>
    </source>
</evidence>
<dbReference type="PANTHER" id="PTHR37433:SF19">
    <property type="entry name" value="ACTIVIN_RECP DOMAIN-CONTAINING PROTEIN"/>
    <property type="match status" value="1"/>
</dbReference>
<accession>A0A8R1USN9</accession>
<gene>
    <name evidence="2" type="primary">WBGene00275541</name>
</gene>
<name>A0A2A6BT18_PRIPA</name>
<reference evidence="2" key="2">
    <citation type="submission" date="2022-06" db="UniProtKB">
        <authorList>
            <consortium name="EnsemblMetazoa"/>
        </authorList>
    </citation>
    <scope>IDENTIFICATION</scope>
    <source>
        <strain evidence="2">PS312</strain>
    </source>
</reference>
<evidence type="ECO:0000313" key="3">
    <source>
        <dbReference type="Proteomes" id="UP000005239"/>
    </source>
</evidence>
<protein>
    <recommendedName>
        <fullName evidence="1">DUF7622 domain-containing protein</fullName>
    </recommendedName>
</protein>
<organism evidence="2 3">
    <name type="scientific">Pristionchus pacificus</name>
    <name type="common">Parasitic nematode worm</name>
    <dbReference type="NCBI Taxonomy" id="54126"/>
    <lineage>
        <taxon>Eukaryota</taxon>
        <taxon>Metazoa</taxon>
        <taxon>Ecdysozoa</taxon>
        <taxon>Nematoda</taxon>
        <taxon>Chromadorea</taxon>
        <taxon>Rhabditida</taxon>
        <taxon>Rhabditina</taxon>
        <taxon>Diplogasteromorpha</taxon>
        <taxon>Diplogasteroidea</taxon>
        <taxon>Neodiplogasteridae</taxon>
        <taxon>Pristionchus</taxon>
    </lineage>
</organism>
<reference evidence="3" key="1">
    <citation type="journal article" date="2008" name="Nat. Genet.">
        <title>The Pristionchus pacificus genome provides a unique perspective on nematode lifestyle and parasitism.</title>
        <authorList>
            <person name="Dieterich C."/>
            <person name="Clifton S.W."/>
            <person name="Schuster L.N."/>
            <person name="Chinwalla A."/>
            <person name="Delehaunty K."/>
            <person name="Dinkelacker I."/>
            <person name="Fulton L."/>
            <person name="Fulton R."/>
            <person name="Godfrey J."/>
            <person name="Minx P."/>
            <person name="Mitreva M."/>
            <person name="Roeseler W."/>
            <person name="Tian H."/>
            <person name="Witte H."/>
            <person name="Yang S.P."/>
            <person name="Wilson R.K."/>
            <person name="Sommer R.J."/>
        </authorList>
    </citation>
    <scope>NUCLEOTIDE SEQUENCE [LARGE SCALE GENOMIC DNA]</scope>
    <source>
        <strain evidence="3">PS312</strain>
    </source>
</reference>
<dbReference type="Proteomes" id="UP000005239">
    <property type="component" value="Unassembled WGS sequence"/>
</dbReference>
<dbReference type="InterPro" id="IPR056039">
    <property type="entry name" value="DUF7622"/>
</dbReference>
<dbReference type="AlphaFoldDB" id="A0A2A6BT18"/>
<dbReference type="PANTHER" id="PTHR37433">
    <property type="entry name" value="PROTEIN CBG25136-RELATED"/>
    <property type="match status" value="1"/>
</dbReference>